<keyword evidence="3" id="KW-1185">Reference proteome</keyword>
<keyword evidence="1" id="KW-1133">Transmembrane helix</keyword>
<dbReference type="AlphaFoldDB" id="A0AAD1Y048"/>
<keyword evidence="1" id="KW-0472">Membrane</keyword>
<accession>A0AAD1Y048</accession>
<sequence length="81" mass="9378">MGEEKRGLRGCGGLVFWGCKSRVVPSEDFGMSIKKISLACGEVLMKKCACCIRDFYNVWVCHFSYFFIIVLHIVLFYHSWM</sequence>
<dbReference type="Proteomes" id="UP001295684">
    <property type="component" value="Unassembled WGS sequence"/>
</dbReference>
<evidence type="ECO:0000313" key="2">
    <source>
        <dbReference type="EMBL" id="CAI2381856.1"/>
    </source>
</evidence>
<reference evidence="2" key="1">
    <citation type="submission" date="2023-07" db="EMBL/GenBank/DDBJ databases">
        <authorList>
            <consortium name="AG Swart"/>
            <person name="Singh M."/>
            <person name="Singh A."/>
            <person name="Seah K."/>
            <person name="Emmerich C."/>
        </authorList>
    </citation>
    <scope>NUCLEOTIDE SEQUENCE</scope>
    <source>
        <strain evidence="2">DP1</strain>
    </source>
</reference>
<comment type="caution">
    <text evidence="2">The sequence shown here is derived from an EMBL/GenBank/DDBJ whole genome shotgun (WGS) entry which is preliminary data.</text>
</comment>
<feature type="transmembrane region" description="Helical" evidence="1">
    <location>
        <begin position="55"/>
        <end position="77"/>
    </location>
</feature>
<protein>
    <submittedName>
        <fullName evidence="2">Uncharacterized protein</fullName>
    </submittedName>
</protein>
<keyword evidence="1" id="KW-0812">Transmembrane</keyword>
<organism evidence="2 3">
    <name type="scientific">Euplotes crassus</name>
    <dbReference type="NCBI Taxonomy" id="5936"/>
    <lineage>
        <taxon>Eukaryota</taxon>
        <taxon>Sar</taxon>
        <taxon>Alveolata</taxon>
        <taxon>Ciliophora</taxon>
        <taxon>Intramacronucleata</taxon>
        <taxon>Spirotrichea</taxon>
        <taxon>Hypotrichia</taxon>
        <taxon>Euplotida</taxon>
        <taxon>Euplotidae</taxon>
        <taxon>Moneuplotes</taxon>
    </lineage>
</organism>
<proteinExistence type="predicted"/>
<name>A0AAD1Y048_EUPCR</name>
<evidence type="ECO:0000313" key="3">
    <source>
        <dbReference type="Proteomes" id="UP001295684"/>
    </source>
</evidence>
<evidence type="ECO:0000256" key="1">
    <source>
        <dbReference type="SAM" id="Phobius"/>
    </source>
</evidence>
<gene>
    <name evidence="2" type="ORF">ECRASSUSDP1_LOCUS23322</name>
</gene>
<dbReference type="EMBL" id="CAMPGE010023983">
    <property type="protein sequence ID" value="CAI2381856.1"/>
    <property type="molecule type" value="Genomic_DNA"/>
</dbReference>